<name>A0ABS5QG17_9PROT</name>
<evidence type="ECO:0000313" key="4">
    <source>
        <dbReference type="Proteomes" id="UP000766336"/>
    </source>
</evidence>
<dbReference type="RefSeq" id="WP_213670513.1">
    <property type="nucleotide sequence ID" value="NZ_JAHCDA010000002.1"/>
</dbReference>
<dbReference type="InterPro" id="IPR019207">
    <property type="entry name" value="DUF2092"/>
</dbReference>
<feature type="chain" id="PRO_5045723056" evidence="2">
    <location>
        <begin position="23"/>
        <end position="245"/>
    </location>
</feature>
<evidence type="ECO:0000313" key="3">
    <source>
        <dbReference type="EMBL" id="MBS7811867.1"/>
    </source>
</evidence>
<dbReference type="PROSITE" id="PS51318">
    <property type="entry name" value="TAT"/>
    <property type="match status" value="1"/>
</dbReference>
<proteinExistence type="predicted"/>
<evidence type="ECO:0000256" key="2">
    <source>
        <dbReference type="SAM" id="SignalP"/>
    </source>
</evidence>
<dbReference type="InterPro" id="IPR006311">
    <property type="entry name" value="TAT_signal"/>
</dbReference>
<dbReference type="SUPFAM" id="SSF89392">
    <property type="entry name" value="Prokaryotic lipoproteins and lipoprotein localization factors"/>
    <property type="match status" value="1"/>
</dbReference>
<gene>
    <name evidence="3" type="ORF">KHU32_13035</name>
</gene>
<dbReference type="Proteomes" id="UP000766336">
    <property type="component" value="Unassembled WGS sequence"/>
</dbReference>
<dbReference type="Gene3D" id="2.50.20.10">
    <property type="entry name" value="Lipoprotein localisation LolA/LolB/LppX"/>
    <property type="match status" value="1"/>
</dbReference>
<reference evidence="3 4" key="1">
    <citation type="submission" date="2021-05" db="EMBL/GenBank/DDBJ databases">
        <title>Roseococcus sp. XZZS9, whole genome shotgun sequencing project.</title>
        <authorList>
            <person name="Zhao G."/>
            <person name="Shen L."/>
        </authorList>
    </citation>
    <scope>NUCLEOTIDE SEQUENCE [LARGE SCALE GENOMIC DNA]</scope>
    <source>
        <strain evidence="3 4">XZZS9</strain>
    </source>
</reference>
<accession>A0ABS5QG17</accession>
<evidence type="ECO:0000256" key="1">
    <source>
        <dbReference type="ARBA" id="ARBA00022729"/>
    </source>
</evidence>
<keyword evidence="4" id="KW-1185">Reference proteome</keyword>
<dbReference type="Pfam" id="PF09865">
    <property type="entry name" value="DUF2092"/>
    <property type="match status" value="1"/>
</dbReference>
<comment type="caution">
    <text evidence="3">The sequence shown here is derived from an EMBL/GenBank/DDBJ whole genome shotgun (WGS) entry which is preliminary data.</text>
</comment>
<protein>
    <submittedName>
        <fullName evidence="3">DUF2092 domain-containing protein</fullName>
    </submittedName>
</protein>
<dbReference type="EMBL" id="JAHCDA010000002">
    <property type="protein sequence ID" value="MBS7811867.1"/>
    <property type="molecule type" value="Genomic_DNA"/>
</dbReference>
<dbReference type="InterPro" id="IPR029046">
    <property type="entry name" value="LolA/LolB/LppX"/>
</dbReference>
<sequence>MDISRRGLGLLLSALAAAPASAAPDTLRPEADALLRRLSDTLARAPSLAVDLGVLREVRMEDGRTVTLLSDVGIALRRPNRLRADIRGDAVVADIYYDGRQVTIHAPLDNAYAQAAAPPTIDGALTLLSDRLGVPLEAGNLLVADPHSRLAPGTIGEVEPSFTISGRPAEHLILQSGEVSWELWVEQSEQALPLLAVIRRGGYRTLLRFNDWRLGPQIEDRLFTFVPPPNVRRLPLATRTETDGP</sequence>
<organism evidence="3 4">
    <name type="scientific">Roseococcus pinisoli</name>
    <dbReference type="NCBI Taxonomy" id="2835040"/>
    <lineage>
        <taxon>Bacteria</taxon>
        <taxon>Pseudomonadati</taxon>
        <taxon>Pseudomonadota</taxon>
        <taxon>Alphaproteobacteria</taxon>
        <taxon>Acetobacterales</taxon>
        <taxon>Roseomonadaceae</taxon>
        <taxon>Roseococcus</taxon>
    </lineage>
</organism>
<keyword evidence="1 2" id="KW-0732">Signal</keyword>
<feature type="signal peptide" evidence="2">
    <location>
        <begin position="1"/>
        <end position="22"/>
    </location>
</feature>